<evidence type="ECO:0000256" key="4">
    <source>
        <dbReference type="ARBA" id="ARBA00022833"/>
    </source>
</evidence>
<protein>
    <recommendedName>
        <fullName evidence="8">C2HC/C3H-type domain-containing protein</fullName>
    </recommendedName>
</protein>
<feature type="region of interest" description="Disordered" evidence="7">
    <location>
        <begin position="348"/>
        <end position="410"/>
    </location>
</feature>
<organism evidence="9 10">
    <name type="scientific">Aquatica leii</name>
    <dbReference type="NCBI Taxonomy" id="1421715"/>
    <lineage>
        <taxon>Eukaryota</taxon>
        <taxon>Metazoa</taxon>
        <taxon>Ecdysozoa</taxon>
        <taxon>Arthropoda</taxon>
        <taxon>Hexapoda</taxon>
        <taxon>Insecta</taxon>
        <taxon>Pterygota</taxon>
        <taxon>Neoptera</taxon>
        <taxon>Endopterygota</taxon>
        <taxon>Coleoptera</taxon>
        <taxon>Polyphaga</taxon>
        <taxon>Elateriformia</taxon>
        <taxon>Elateroidea</taxon>
        <taxon>Lampyridae</taxon>
        <taxon>Luciolinae</taxon>
        <taxon>Aquatica</taxon>
    </lineage>
</organism>
<dbReference type="InterPro" id="IPR026104">
    <property type="entry name" value="ZNF_C2HC_dom_1C"/>
</dbReference>
<feature type="compositionally biased region" description="Polar residues" evidence="7">
    <location>
        <begin position="255"/>
        <end position="265"/>
    </location>
</feature>
<keyword evidence="3 6" id="KW-0863">Zinc-finger</keyword>
<evidence type="ECO:0000256" key="1">
    <source>
        <dbReference type="ARBA" id="ARBA00010843"/>
    </source>
</evidence>
<feature type="region of interest" description="Disordered" evidence="7">
    <location>
        <begin position="39"/>
        <end position="61"/>
    </location>
</feature>
<keyword evidence="2" id="KW-0479">Metal-binding</keyword>
<evidence type="ECO:0000256" key="3">
    <source>
        <dbReference type="ARBA" id="ARBA00022771"/>
    </source>
</evidence>
<dbReference type="AlphaFoldDB" id="A0AAN7SQZ2"/>
<evidence type="ECO:0000256" key="7">
    <source>
        <dbReference type="SAM" id="MobiDB-lite"/>
    </source>
</evidence>
<dbReference type="Gene3D" id="3.30.160.60">
    <property type="entry name" value="Classic Zinc Finger"/>
    <property type="match status" value="2"/>
</dbReference>
<dbReference type="PANTHER" id="PTHR14649">
    <property type="entry name" value="ZINC FINGER C2HC DOMAIN-CONTAINING PROTEIN 1C"/>
    <property type="match status" value="1"/>
</dbReference>
<feature type="compositionally biased region" description="Polar residues" evidence="7">
    <location>
        <begin position="369"/>
        <end position="401"/>
    </location>
</feature>
<feature type="compositionally biased region" description="Low complexity" evidence="7">
    <location>
        <begin position="266"/>
        <end position="281"/>
    </location>
</feature>
<feature type="domain" description="C2HC/C3H-type" evidence="8">
    <location>
        <begin position="319"/>
        <end position="348"/>
    </location>
</feature>
<proteinExistence type="inferred from homology"/>
<keyword evidence="4" id="KW-0862">Zinc</keyword>
<evidence type="ECO:0000313" key="9">
    <source>
        <dbReference type="EMBL" id="KAK4885358.1"/>
    </source>
</evidence>
<name>A0AAN7SQZ2_9COLE</name>
<dbReference type="EMBL" id="JARPUR010000001">
    <property type="protein sequence ID" value="KAK4885358.1"/>
    <property type="molecule type" value="Genomic_DNA"/>
</dbReference>
<keyword evidence="10" id="KW-1185">Reference proteome</keyword>
<feature type="compositionally biased region" description="Basic and acidic residues" evidence="7">
    <location>
        <begin position="228"/>
        <end position="243"/>
    </location>
</feature>
<dbReference type="Proteomes" id="UP001353858">
    <property type="component" value="Unassembled WGS sequence"/>
</dbReference>
<dbReference type="PANTHER" id="PTHR14649:SF1">
    <property type="entry name" value="ZINC FINGER C2HC DOMAIN-CONTAINING PROTEIN 1C"/>
    <property type="match status" value="1"/>
</dbReference>
<dbReference type="InterPro" id="IPR049899">
    <property type="entry name" value="Znf_C2HC_C3H"/>
</dbReference>
<comment type="caution">
    <text evidence="9">The sequence shown here is derived from an EMBL/GenBank/DDBJ whole genome shotgun (WGS) entry which is preliminary data.</text>
</comment>
<evidence type="ECO:0000259" key="8">
    <source>
        <dbReference type="PROSITE" id="PS52027"/>
    </source>
</evidence>
<keyword evidence="5" id="KW-0175">Coiled coil</keyword>
<feature type="region of interest" description="Disordered" evidence="7">
    <location>
        <begin position="211"/>
        <end position="314"/>
    </location>
</feature>
<reference evidence="10" key="1">
    <citation type="submission" date="2023-01" db="EMBL/GenBank/DDBJ databases">
        <title>Key to firefly adult light organ development and bioluminescence: homeobox transcription factors regulate luciferase expression and transportation to peroxisome.</title>
        <authorList>
            <person name="Fu X."/>
        </authorList>
    </citation>
    <scope>NUCLEOTIDE SEQUENCE [LARGE SCALE GENOMIC DNA]</scope>
</reference>
<comment type="similarity">
    <text evidence="1">Belongs to the ZC2HC1 family.</text>
</comment>
<dbReference type="Pfam" id="PF13913">
    <property type="entry name" value="zf-C2HC_2"/>
    <property type="match status" value="2"/>
</dbReference>
<feature type="domain" description="C2HC/C3H-type" evidence="8">
    <location>
        <begin position="448"/>
        <end position="477"/>
    </location>
</feature>
<sequence length="489" mass="56161">MASKLSQIQARFQQKQMQEKEEKLLRLYESQQQRAIDRVNRGSAGSNASATSNNTAQGGKVRQMFDERRQKAGIDRSYPLEPLRVTKSNGYNANHNLDNTNTRIVIRQTIKKDTVQVRNSKPFVNKKETSQSVYNNNSEIKSYEEHNFINNINHPVLNRTYRRRDLEMMMRENSRNVNIDDEEFPDINIDEFEEPPPKPKINNVKEIYAEEESIDKRKTPPKTIRNSSKSDKFDTSPKREVKPIVKQPLPKAVRSSPSKEVSSTKPFTPATPTRSTTKQTTSAMSSKAPNNPRESRVPSVSRPSSKQTARGHSAVERDDLQCCKFCNRRFLEDRLTVHEDICAKTLKKKRKTYDATKHRVQGTELEPYTRNQNKSVVQKFSNNPILGNSKPKQQNGQQTKTPVKKNDWRRKHEEFVSAIRAAKMAQAHIAKGGKISDLPPPPPSENPDYVQCPYCGRRFNETAAERHIPKCATYEFNKPKQMIRPGARK</sequence>
<evidence type="ECO:0000256" key="6">
    <source>
        <dbReference type="PROSITE-ProRule" id="PRU01371"/>
    </source>
</evidence>
<feature type="compositionally biased region" description="Low complexity" evidence="7">
    <location>
        <begin position="41"/>
        <end position="56"/>
    </location>
</feature>
<evidence type="ECO:0000256" key="5">
    <source>
        <dbReference type="ARBA" id="ARBA00023054"/>
    </source>
</evidence>
<evidence type="ECO:0000313" key="10">
    <source>
        <dbReference type="Proteomes" id="UP001353858"/>
    </source>
</evidence>
<dbReference type="GO" id="GO:0008270">
    <property type="term" value="F:zinc ion binding"/>
    <property type="evidence" value="ECO:0007669"/>
    <property type="project" value="UniProtKB-KW"/>
</dbReference>
<gene>
    <name evidence="9" type="ORF">RN001_001629</name>
</gene>
<dbReference type="PROSITE" id="PS52027">
    <property type="entry name" value="ZF_C2HC_C3H"/>
    <property type="match status" value="2"/>
</dbReference>
<accession>A0AAN7SQZ2</accession>
<evidence type="ECO:0000256" key="2">
    <source>
        <dbReference type="ARBA" id="ARBA00022723"/>
    </source>
</evidence>